<dbReference type="GO" id="GO:0003677">
    <property type="term" value="F:DNA binding"/>
    <property type="evidence" value="ECO:0007669"/>
    <property type="project" value="UniProtKB-KW"/>
</dbReference>
<dbReference type="Proteomes" id="UP000245207">
    <property type="component" value="Unassembled WGS sequence"/>
</dbReference>
<evidence type="ECO:0000256" key="4">
    <source>
        <dbReference type="ARBA" id="ARBA00023163"/>
    </source>
</evidence>
<evidence type="ECO:0000256" key="1">
    <source>
        <dbReference type="ARBA" id="ARBA00004123"/>
    </source>
</evidence>
<organism evidence="8 9">
    <name type="scientific">Artemisia annua</name>
    <name type="common">Sweet wormwood</name>
    <dbReference type="NCBI Taxonomy" id="35608"/>
    <lineage>
        <taxon>Eukaryota</taxon>
        <taxon>Viridiplantae</taxon>
        <taxon>Streptophyta</taxon>
        <taxon>Embryophyta</taxon>
        <taxon>Tracheophyta</taxon>
        <taxon>Spermatophyta</taxon>
        <taxon>Magnoliopsida</taxon>
        <taxon>eudicotyledons</taxon>
        <taxon>Gunneridae</taxon>
        <taxon>Pentapetalae</taxon>
        <taxon>asterids</taxon>
        <taxon>campanulids</taxon>
        <taxon>Asterales</taxon>
        <taxon>Asteraceae</taxon>
        <taxon>Asteroideae</taxon>
        <taxon>Anthemideae</taxon>
        <taxon>Artemisiinae</taxon>
        <taxon>Artemisia</taxon>
    </lineage>
</organism>
<dbReference type="GO" id="GO:0003700">
    <property type="term" value="F:DNA-binding transcription factor activity"/>
    <property type="evidence" value="ECO:0007669"/>
    <property type="project" value="InterPro"/>
</dbReference>
<dbReference type="AlphaFoldDB" id="A0A2U1KNA1"/>
<dbReference type="PANTHER" id="PTHR13690:SF124">
    <property type="entry name" value="TRANSCRIPTION FACTOR RF2A"/>
    <property type="match status" value="1"/>
</dbReference>
<dbReference type="InterPro" id="IPR004827">
    <property type="entry name" value="bZIP"/>
</dbReference>
<proteinExistence type="predicted"/>
<evidence type="ECO:0000256" key="5">
    <source>
        <dbReference type="ARBA" id="ARBA00023242"/>
    </source>
</evidence>
<dbReference type="OrthoDB" id="1435597at2759"/>
<dbReference type="SUPFAM" id="SSF57959">
    <property type="entry name" value="Leucine zipper domain"/>
    <property type="match status" value="1"/>
</dbReference>
<feature type="coiled-coil region" evidence="6">
    <location>
        <begin position="41"/>
        <end position="97"/>
    </location>
</feature>
<feature type="domain" description="BZIP" evidence="7">
    <location>
        <begin position="21"/>
        <end position="86"/>
    </location>
</feature>
<keyword evidence="2" id="KW-0805">Transcription regulation</keyword>
<comment type="caution">
    <text evidence="8">The sequence shown here is derived from an EMBL/GenBank/DDBJ whole genome shotgun (WGS) entry which is preliminary data.</text>
</comment>
<dbReference type="PANTHER" id="PTHR13690">
    <property type="entry name" value="TRANSCRIPTION FACTOR POSF21-RELATED"/>
    <property type="match status" value="1"/>
</dbReference>
<dbReference type="InterPro" id="IPR044759">
    <property type="entry name" value="bZIP_RF2"/>
</dbReference>
<name>A0A2U1KNA1_ARTAN</name>
<comment type="subcellular location">
    <subcellularLocation>
        <location evidence="1">Nucleus</location>
    </subcellularLocation>
</comment>
<protein>
    <submittedName>
        <fullName evidence="8">Putative transcription factor PosF21</fullName>
    </submittedName>
</protein>
<keyword evidence="9" id="KW-1185">Reference proteome</keyword>
<evidence type="ECO:0000313" key="9">
    <source>
        <dbReference type="Proteomes" id="UP000245207"/>
    </source>
</evidence>
<dbReference type="EMBL" id="PKPP01015893">
    <property type="protein sequence ID" value="PWA38191.1"/>
    <property type="molecule type" value="Genomic_DNA"/>
</dbReference>
<keyword evidence="4" id="KW-0804">Transcription</keyword>
<evidence type="ECO:0000256" key="3">
    <source>
        <dbReference type="ARBA" id="ARBA00023125"/>
    </source>
</evidence>
<evidence type="ECO:0000313" key="8">
    <source>
        <dbReference type="EMBL" id="PWA38191.1"/>
    </source>
</evidence>
<gene>
    <name evidence="8" type="ORF">CTI12_AA583640</name>
</gene>
<dbReference type="STRING" id="35608.A0A2U1KNA1"/>
<keyword evidence="5" id="KW-0539">Nucleus</keyword>
<evidence type="ECO:0000256" key="2">
    <source>
        <dbReference type="ARBA" id="ARBA00023015"/>
    </source>
</evidence>
<dbReference type="SMART" id="SM00338">
    <property type="entry name" value="BRLZ"/>
    <property type="match status" value="1"/>
</dbReference>
<reference evidence="8 9" key="1">
    <citation type="journal article" date="2018" name="Mol. Plant">
        <title>The genome of Artemisia annua provides insight into the evolution of Asteraceae family and artemisinin biosynthesis.</title>
        <authorList>
            <person name="Shen Q."/>
            <person name="Zhang L."/>
            <person name="Liao Z."/>
            <person name="Wang S."/>
            <person name="Yan T."/>
            <person name="Shi P."/>
            <person name="Liu M."/>
            <person name="Fu X."/>
            <person name="Pan Q."/>
            <person name="Wang Y."/>
            <person name="Lv Z."/>
            <person name="Lu X."/>
            <person name="Zhang F."/>
            <person name="Jiang W."/>
            <person name="Ma Y."/>
            <person name="Chen M."/>
            <person name="Hao X."/>
            <person name="Li L."/>
            <person name="Tang Y."/>
            <person name="Lv G."/>
            <person name="Zhou Y."/>
            <person name="Sun X."/>
            <person name="Brodelius P.E."/>
            <person name="Rose J.K.C."/>
            <person name="Tang K."/>
        </authorList>
    </citation>
    <scope>NUCLEOTIDE SEQUENCE [LARGE SCALE GENOMIC DNA]</scope>
    <source>
        <strain evidence="9">cv. Huhao1</strain>
        <tissue evidence="8">Leaf</tissue>
    </source>
</reference>
<dbReference type="Gene3D" id="1.20.5.170">
    <property type="match status" value="1"/>
</dbReference>
<keyword evidence="3" id="KW-0238">DNA-binding</keyword>
<evidence type="ECO:0000256" key="6">
    <source>
        <dbReference type="SAM" id="Coils"/>
    </source>
</evidence>
<evidence type="ECO:0000259" key="7">
    <source>
        <dbReference type="SMART" id="SM00338"/>
    </source>
</evidence>
<dbReference type="InterPro" id="IPR046347">
    <property type="entry name" value="bZIP_sf"/>
</dbReference>
<keyword evidence="6" id="KW-0175">Coiled coil</keyword>
<sequence length="153" mass="17446">MSATDHAKKSISADKLAELSIIDPKRAKRIRANRQSTTLSMERKMRYITELERKVQTLQTEATYMHVGSADPLQKDVHGLTAINNELKLRLQTMEQQGYMQHYLLIMIYDVTDMATNGYCIKNYGVADKITHKNVAEDVTYKNVADVAFDKSC</sequence>
<dbReference type="CDD" id="cd14703">
    <property type="entry name" value="bZIP_plant_RF2"/>
    <property type="match status" value="1"/>
</dbReference>
<accession>A0A2U1KNA1</accession>
<dbReference type="GO" id="GO:0005634">
    <property type="term" value="C:nucleus"/>
    <property type="evidence" value="ECO:0007669"/>
    <property type="project" value="UniProtKB-SubCell"/>
</dbReference>